<dbReference type="EMBL" id="JPGN01000086">
    <property type="protein sequence ID" value="KFI18208.1"/>
    <property type="molecule type" value="Genomic_DNA"/>
</dbReference>
<dbReference type="HOGENOM" id="CLU_045661_0_0_6"/>
<protein>
    <recommendedName>
        <fullName evidence="3">Porin</fullName>
    </recommendedName>
</protein>
<evidence type="ECO:0000313" key="1">
    <source>
        <dbReference type="EMBL" id="KFI18208.1"/>
    </source>
</evidence>
<reference evidence="1 2" key="1">
    <citation type="submission" date="2014-07" db="EMBL/GenBank/DDBJ databases">
        <title>Comparative analysis of Nitrosococcus oceani genome inventories of strains from Pacific and Atlantic gyres.</title>
        <authorList>
            <person name="Lim C.K."/>
            <person name="Wang L."/>
            <person name="Sayavedra-Soto L.A."/>
            <person name="Klotz M.G."/>
        </authorList>
    </citation>
    <scope>NUCLEOTIDE SEQUENCE [LARGE SCALE GENOMIC DNA]</scope>
    <source>
        <strain evidence="1 2">C-27</strain>
    </source>
</reference>
<proteinExistence type="predicted"/>
<evidence type="ECO:0000313" key="2">
    <source>
        <dbReference type="Proteomes" id="UP000028839"/>
    </source>
</evidence>
<name>A0A0E2YXS4_9GAMM</name>
<organism evidence="1 2">
    <name type="scientific">Nitrosococcus oceani C-27</name>
    <dbReference type="NCBI Taxonomy" id="314279"/>
    <lineage>
        <taxon>Bacteria</taxon>
        <taxon>Pseudomonadati</taxon>
        <taxon>Pseudomonadota</taxon>
        <taxon>Gammaproteobacteria</taxon>
        <taxon>Chromatiales</taxon>
        <taxon>Chromatiaceae</taxon>
        <taxon>Nitrosococcus</taxon>
    </lineage>
</organism>
<sequence>MSRSNDKKGHYRSGIASVFILVIMGLPSVVQAAAGYYKLDETKWISVGGGLKSSFKATENGNVTGDGWSTNPTINNFRIYVNGQLHKYIKFEFNTECAACEEEGDITILDGILKFDITDYFNVWLGRMLTPATRGELSGPFFQNIFEFNRTPFYPSDFSGENREAGRFGRDEGMNLWGALGAEKRFTYVAGIFRGHQDAPGPLYAARLSYNFWNVEQNPGYYTSSTYYGAAGDIFTVAAAFQYQDNGVGTSENPADFLGTNADLLIEKVLANKDVLTLEGEYQYFVPNLDQAALAAANCFCIFEGHAYMATALYLFSQQVWVGQFQPYMRWTDNRPSNSSDRNEVEVGLNYVLDGHDARISLFYQYGDINTKGRVWVPGVEGEKVSAVGIGVQLQLR</sequence>
<accession>A0A0E2YXS4</accession>
<dbReference type="AlphaFoldDB" id="A0A0E2YXS4"/>
<evidence type="ECO:0008006" key="3">
    <source>
        <dbReference type="Google" id="ProtNLM"/>
    </source>
</evidence>
<dbReference type="SUPFAM" id="SSF56935">
    <property type="entry name" value="Porins"/>
    <property type="match status" value="1"/>
</dbReference>
<dbReference type="InterPro" id="IPR023614">
    <property type="entry name" value="Porin_dom_sf"/>
</dbReference>
<dbReference type="Proteomes" id="UP000028839">
    <property type="component" value="Unassembled WGS sequence"/>
</dbReference>
<comment type="caution">
    <text evidence="1">The sequence shown here is derived from an EMBL/GenBank/DDBJ whole genome shotgun (WGS) entry which is preliminary data.</text>
</comment>
<gene>
    <name evidence="1" type="ORF">IB75_15255</name>
</gene>
<dbReference type="OrthoDB" id="9771991at2"/>
<dbReference type="Gene3D" id="2.40.160.10">
    <property type="entry name" value="Porin"/>
    <property type="match status" value="1"/>
</dbReference>